<evidence type="ECO:0000256" key="1">
    <source>
        <dbReference type="SAM" id="MobiDB-lite"/>
    </source>
</evidence>
<reference evidence="2 3" key="1">
    <citation type="submission" date="2024-01" db="EMBL/GenBank/DDBJ databases">
        <title>A telomere-to-telomere, gap-free genome of sweet tea (Lithocarpus litseifolius).</title>
        <authorList>
            <person name="Zhou J."/>
        </authorList>
    </citation>
    <scope>NUCLEOTIDE SEQUENCE [LARGE SCALE GENOMIC DNA]</scope>
    <source>
        <strain evidence="2">Zhou-2022a</strain>
        <tissue evidence="2">Leaf</tissue>
    </source>
</reference>
<organism evidence="2 3">
    <name type="scientific">Lithocarpus litseifolius</name>
    <dbReference type="NCBI Taxonomy" id="425828"/>
    <lineage>
        <taxon>Eukaryota</taxon>
        <taxon>Viridiplantae</taxon>
        <taxon>Streptophyta</taxon>
        <taxon>Embryophyta</taxon>
        <taxon>Tracheophyta</taxon>
        <taxon>Spermatophyta</taxon>
        <taxon>Magnoliopsida</taxon>
        <taxon>eudicotyledons</taxon>
        <taxon>Gunneridae</taxon>
        <taxon>Pentapetalae</taxon>
        <taxon>rosids</taxon>
        <taxon>fabids</taxon>
        <taxon>Fagales</taxon>
        <taxon>Fagaceae</taxon>
        <taxon>Lithocarpus</taxon>
    </lineage>
</organism>
<dbReference type="Proteomes" id="UP001459277">
    <property type="component" value="Unassembled WGS sequence"/>
</dbReference>
<keyword evidence="3" id="KW-1185">Reference proteome</keyword>
<evidence type="ECO:0000313" key="2">
    <source>
        <dbReference type="EMBL" id="KAL0008252.1"/>
    </source>
</evidence>
<dbReference type="AlphaFoldDB" id="A0AAW2DEG5"/>
<proteinExistence type="predicted"/>
<sequence>MQVLWREAFNQGSQYRTGTGRTRQYVPYRCVYRYRNVSISYWFKYQSYRPCIDHTGQFWTIPAGTGRTGRLRYEIDSLAFNGNRPLIVEEFLYCYKPSEISQSLEFYQFSARGSNCRLIRCLPSFDRRWKKKFFFVSGYWAGNPIEVGRDTFPPYIDEIGRLCSQGKATMKENKGKGHVSGDEAIQTEALKPILPVSSEKRKKISKTLDTGNLPSCQGKKKPKLGSFTPSKPPIVKTNPFVPPAASNQLSTANTPLPDASPSLNLSAAAPLESRPLTFLRSEGLAWDRFQQAMTDKDITICYDMFVKEFE</sequence>
<accession>A0AAW2DEG5</accession>
<feature type="region of interest" description="Disordered" evidence="1">
    <location>
        <begin position="201"/>
        <end position="233"/>
    </location>
</feature>
<dbReference type="EMBL" id="JAZDWU010000003">
    <property type="protein sequence ID" value="KAL0008252.1"/>
    <property type="molecule type" value="Genomic_DNA"/>
</dbReference>
<evidence type="ECO:0000313" key="3">
    <source>
        <dbReference type="Proteomes" id="UP001459277"/>
    </source>
</evidence>
<name>A0AAW2DEG5_9ROSI</name>
<protein>
    <submittedName>
        <fullName evidence="2">Uncharacterized protein</fullName>
    </submittedName>
</protein>
<gene>
    <name evidence="2" type="ORF">SO802_009754</name>
</gene>
<comment type="caution">
    <text evidence="2">The sequence shown here is derived from an EMBL/GenBank/DDBJ whole genome shotgun (WGS) entry which is preliminary data.</text>
</comment>